<dbReference type="eggNOG" id="COG0728">
    <property type="taxonomic scope" value="Bacteria"/>
</dbReference>
<dbReference type="EMBL" id="CP002999">
    <property type="protein sequence ID" value="AEM71356.1"/>
    <property type="molecule type" value="Genomic_DNA"/>
</dbReference>
<dbReference type="STRING" id="886377.Murru_2318"/>
<comment type="function">
    <text evidence="8">Involved in peptidoglycan biosynthesis. Transports lipid-linked peptidoglycan precursors from the inner to the outer leaflet of the cytoplasmic membrane.</text>
</comment>
<dbReference type="RefSeq" id="WP_014033637.1">
    <property type="nucleotide sequence ID" value="NC_015945.1"/>
</dbReference>
<evidence type="ECO:0000256" key="2">
    <source>
        <dbReference type="ARBA" id="ARBA00022475"/>
    </source>
</evidence>
<dbReference type="Pfam" id="PF03023">
    <property type="entry name" value="MurJ"/>
    <property type="match status" value="1"/>
</dbReference>
<reference evidence="12" key="1">
    <citation type="submission" date="2011-08" db="EMBL/GenBank/DDBJ databases">
        <title>The complete genome of Muricauda ruestringensis DSM 13258.</title>
        <authorList>
            <person name="Lucas S."/>
            <person name="Han J."/>
            <person name="Lapidus A."/>
            <person name="Bruce D."/>
            <person name="Goodwin L."/>
            <person name="Pitluck S."/>
            <person name="Peters L."/>
            <person name="Kyrpides N."/>
            <person name="Mavromatis K."/>
            <person name="Ivanova N."/>
            <person name="Ovchinnikova G."/>
            <person name="Teshima H."/>
            <person name="Detter J.C."/>
            <person name="Tapia R."/>
            <person name="Han C."/>
            <person name="Land M."/>
            <person name="Hauser L."/>
            <person name="Markowitz V."/>
            <person name="Cheng J.-F."/>
            <person name="Hugenholtz P."/>
            <person name="Woyke T."/>
            <person name="Wu D."/>
            <person name="Spring S."/>
            <person name="Schroeder M."/>
            <person name="Brambilla E."/>
            <person name="Klenk H.-P."/>
            <person name="Eisen J.A."/>
        </authorList>
    </citation>
    <scope>NUCLEOTIDE SEQUENCE [LARGE SCALE GENOMIC DNA]</scope>
    <source>
        <strain evidence="12">DSM 13258 / LMG 19739 / B1</strain>
    </source>
</reference>
<name>G2PNH6_ALLRU</name>
<feature type="transmembrane region" description="Helical" evidence="10">
    <location>
        <begin position="395"/>
        <end position="414"/>
    </location>
</feature>
<comment type="similarity">
    <text evidence="9">Belongs to the MurJ/MviN family.</text>
</comment>
<feature type="transmembrane region" description="Helical" evidence="10">
    <location>
        <begin position="420"/>
        <end position="442"/>
    </location>
</feature>
<feature type="transmembrane region" description="Helical" evidence="10">
    <location>
        <begin position="204"/>
        <end position="222"/>
    </location>
</feature>
<protein>
    <submittedName>
        <fullName evidence="11">Virulence factor MVIN family protein</fullName>
    </submittedName>
</protein>
<accession>G2PNH6</accession>
<dbReference type="PRINTS" id="PR01806">
    <property type="entry name" value="VIRFACTRMVIN"/>
</dbReference>
<feature type="transmembrane region" description="Helical" evidence="10">
    <location>
        <begin position="181"/>
        <end position="198"/>
    </location>
</feature>
<dbReference type="InterPro" id="IPR004268">
    <property type="entry name" value="MurJ"/>
</dbReference>
<keyword evidence="4" id="KW-0133">Cell shape</keyword>
<evidence type="ECO:0000313" key="11">
    <source>
        <dbReference type="EMBL" id="AEM71356.1"/>
    </source>
</evidence>
<feature type="transmembrane region" description="Helical" evidence="10">
    <location>
        <begin position="148"/>
        <end position="169"/>
    </location>
</feature>
<keyword evidence="2" id="KW-1003">Cell membrane</keyword>
<dbReference type="GO" id="GO:0009252">
    <property type="term" value="P:peptidoglycan biosynthetic process"/>
    <property type="evidence" value="ECO:0007669"/>
    <property type="project" value="UniProtKB-KW"/>
</dbReference>
<feature type="transmembrane region" description="Helical" evidence="10">
    <location>
        <begin position="21"/>
        <end position="41"/>
    </location>
</feature>
<gene>
    <name evidence="11" type="ordered locus">Murru_2318</name>
</gene>
<evidence type="ECO:0000256" key="4">
    <source>
        <dbReference type="ARBA" id="ARBA00022960"/>
    </source>
</evidence>
<dbReference type="PANTHER" id="PTHR43486">
    <property type="entry name" value="LIPID II FLIPPASE MURJ-RELATED"/>
    <property type="match status" value="1"/>
</dbReference>
<dbReference type="OrthoDB" id="9786339at2"/>
<evidence type="ECO:0000256" key="5">
    <source>
        <dbReference type="ARBA" id="ARBA00022984"/>
    </source>
</evidence>
<dbReference type="PANTHER" id="PTHR43486:SF1">
    <property type="entry name" value="LIPID II FLIPPASE MURJ-RELATED"/>
    <property type="match status" value="1"/>
</dbReference>
<feature type="transmembrane region" description="Helical" evidence="10">
    <location>
        <begin position="105"/>
        <end position="128"/>
    </location>
</feature>
<proteinExistence type="inferred from homology"/>
<evidence type="ECO:0000256" key="6">
    <source>
        <dbReference type="ARBA" id="ARBA00022989"/>
    </source>
</evidence>
<evidence type="ECO:0000313" key="12">
    <source>
        <dbReference type="Proteomes" id="UP000008908"/>
    </source>
</evidence>
<evidence type="ECO:0000256" key="9">
    <source>
        <dbReference type="ARBA" id="ARBA00061532"/>
    </source>
</evidence>
<comment type="subcellular location">
    <subcellularLocation>
        <location evidence="1">Cell membrane</location>
        <topology evidence="1">Multi-pass membrane protein</topology>
    </subcellularLocation>
</comment>
<evidence type="ECO:0000256" key="10">
    <source>
        <dbReference type="SAM" id="Phobius"/>
    </source>
</evidence>
<keyword evidence="7 10" id="KW-0472">Membrane</keyword>
<feature type="transmembrane region" description="Helical" evidence="10">
    <location>
        <begin position="327"/>
        <end position="350"/>
    </location>
</feature>
<evidence type="ECO:0000256" key="3">
    <source>
        <dbReference type="ARBA" id="ARBA00022692"/>
    </source>
</evidence>
<keyword evidence="12" id="KW-1185">Reference proteome</keyword>
<reference evidence="11 12" key="2">
    <citation type="journal article" date="2012" name="Stand. Genomic Sci.">
        <title>Complete genome sequence of the facultatively anaerobic, appendaged bacterium Muricauda ruestringensis type strain (B1(T)).</title>
        <authorList>
            <person name="Huntemann M."/>
            <person name="Teshima H."/>
            <person name="Lapidus A."/>
            <person name="Nolan M."/>
            <person name="Lucas S."/>
            <person name="Hammon N."/>
            <person name="Deshpande S."/>
            <person name="Cheng J.F."/>
            <person name="Tapia R."/>
            <person name="Goodwin L.A."/>
            <person name="Pitluck S."/>
            <person name="Liolios K."/>
            <person name="Pagani I."/>
            <person name="Ivanova N."/>
            <person name="Mavromatis K."/>
            <person name="Mikhailova N."/>
            <person name="Pati A."/>
            <person name="Chen A."/>
            <person name="Palaniappan K."/>
            <person name="Land M."/>
            <person name="Hauser L."/>
            <person name="Pan C."/>
            <person name="Brambilla E.M."/>
            <person name="Rohde M."/>
            <person name="Spring S."/>
            <person name="Goker M."/>
            <person name="Detter J.C."/>
            <person name="Bristow J."/>
            <person name="Eisen J.A."/>
            <person name="Markowitz V."/>
            <person name="Hugenholtz P."/>
            <person name="Kyrpides N.C."/>
            <person name="Klenk H.P."/>
            <person name="Woyke T."/>
        </authorList>
    </citation>
    <scope>NUCLEOTIDE SEQUENCE [LARGE SCALE GENOMIC DNA]</scope>
    <source>
        <strain evidence="12">DSM 13258 / LMG 19739 / B1</strain>
    </source>
</reference>
<dbReference type="GO" id="GO:0005886">
    <property type="term" value="C:plasma membrane"/>
    <property type="evidence" value="ECO:0007669"/>
    <property type="project" value="UniProtKB-SubCell"/>
</dbReference>
<evidence type="ECO:0000256" key="8">
    <source>
        <dbReference type="ARBA" id="ARBA00060041"/>
    </source>
</evidence>
<dbReference type="AlphaFoldDB" id="G2PNH6"/>
<keyword evidence="5" id="KW-0573">Peptidoglycan synthesis</keyword>
<dbReference type="GO" id="GO:0008360">
    <property type="term" value="P:regulation of cell shape"/>
    <property type="evidence" value="ECO:0007669"/>
    <property type="project" value="UniProtKB-KW"/>
</dbReference>
<dbReference type="KEGG" id="mrs:Murru_2318"/>
<evidence type="ECO:0000256" key="1">
    <source>
        <dbReference type="ARBA" id="ARBA00004651"/>
    </source>
</evidence>
<dbReference type="Proteomes" id="UP000008908">
    <property type="component" value="Chromosome"/>
</dbReference>
<dbReference type="HOGENOM" id="CLU_006797_4_2_10"/>
<organism evidence="11 12">
    <name type="scientific">Allomuricauda ruestringensis (strain DSM 13258 / CIP 107369 / LMG 19739 / B1)</name>
    <name type="common">Muricauda ruestringensis</name>
    <dbReference type="NCBI Taxonomy" id="886377"/>
    <lineage>
        <taxon>Bacteria</taxon>
        <taxon>Pseudomonadati</taxon>
        <taxon>Bacteroidota</taxon>
        <taxon>Flavobacteriia</taxon>
        <taxon>Flavobacteriales</taxon>
        <taxon>Flavobacteriaceae</taxon>
        <taxon>Flagellimonas</taxon>
    </lineage>
</organism>
<sequence>MQKEDKNWRSLIKKIWKKFQGQLFSNMLTVAVVSLLVKGIAFFKEILIADTFGISELLDTYLIAVLVPSFVQNVFIGSYSSVFIPNYVAEKSHQQQSIGAFQGSSFIITLALALIMMGITYLGIDVYLEVLFPGHEPHYYELIKTQLWIVLPCMLFWGVSSLISGLLMVNDEFLYSSLKGLFVPLTTIIFLAFFHQNLQEKTLAIGMLVGSVLSLIYLIVIGTKKKVICIDKPNFKSHNIQILIKQFPAKISSSLIHGMNPMVDQYFSAQLAVGAIASLNYGSKVPVVVLGLISIPVGSTLLPYFSKKALDGSKTLFNYLNKILASGLGLGSILAILLILLSKLIITLFFERGTFTSSDTDQVYIIQQMYLIQIPFYISAIVMNKYLNAINKNNFLVLSSVVNLILNIVLNYIFLKLMGVKGIALATSIVYFVNALIIYLYIRKIHNNQTASI</sequence>
<keyword evidence="6 10" id="KW-1133">Transmembrane helix</keyword>
<feature type="transmembrane region" description="Helical" evidence="10">
    <location>
        <begin position="61"/>
        <end position="84"/>
    </location>
</feature>
<evidence type="ECO:0000256" key="7">
    <source>
        <dbReference type="ARBA" id="ARBA00023136"/>
    </source>
</evidence>
<keyword evidence="3 10" id="KW-0812">Transmembrane</keyword>
<feature type="transmembrane region" description="Helical" evidence="10">
    <location>
        <begin position="362"/>
        <end position="383"/>
    </location>
</feature>